<name>A0A160VF47_9ZZZZ</name>
<dbReference type="InterPro" id="IPR035985">
    <property type="entry name" value="Ubiquitin-activating_enz"/>
</dbReference>
<reference evidence="3" key="1">
    <citation type="submission" date="2015-10" db="EMBL/GenBank/DDBJ databases">
        <authorList>
            <person name="Gilbert D.G."/>
        </authorList>
    </citation>
    <scope>NUCLEOTIDE SEQUENCE</scope>
</reference>
<evidence type="ECO:0000256" key="1">
    <source>
        <dbReference type="ARBA" id="ARBA00009919"/>
    </source>
</evidence>
<dbReference type="InterPro" id="IPR045886">
    <property type="entry name" value="ThiF/MoeB/HesA"/>
</dbReference>
<dbReference type="PANTHER" id="PTHR10953">
    <property type="entry name" value="UBIQUITIN-ACTIVATING ENZYME E1"/>
    <property type="match status" value="1"/>
</dbReference>
<dbReference type="InterPro" id="IPR001763">
    <property type="entry name" value="Rhodanese-like_dom"/>
</dbReference>
<organism evidence="3">
    <name type="scientific">hydrothermal vent metagenome</name>
    <dbReference type="NCBI Taxonomy" id="652676"/>
    <lineage>
        <taxon>unclassified sequences</taxon>
        <taxon>metagenomes</taxon>
        <taxon>ecological metagenomes</taxon>
    </lineage>
</organism>
<accession>A0A160VF47</accession>
<gene>
    <name evidence="3" type="ORF">MGWOODY_Mmi1329</name>
</gene>
<sequence length="329" mass="35739">MIITPHELQQWVSAGRSFIAADIRLEEQRHHFPISGLEAITASAEDLPTRKKEPLVLICQFGVLTEELIINQNLENAYSLLGGVQSWEAYQADNMDLSRWSRQTILPEIGMAGQRKLQDSKITIVGMGGLGCPAAQTLAASGVGNLQLIDGDVIELSNLHRQPLYNINDIGQAKVSIARKSLKKLNEKLTVIAEDRYLDESNGQELLKDADVIIDATDNIKTRQVIDHISKTARIPMVYGGLYRFEGQVAVLNHNGGPGYEDIFTPDPAGGDTCAEAGVLGMLPAIIGNIQALEAVKIIIGIKPNLSGKLLLYDGITHETNTINVGANT</sequence>
<dbReference type="AlphaFoldDB" id="A0A160VF47"/>
<protein>
    <submittedName>
        <fullName evidence="3">Sulfur carrier protein adenylyltransferase ThiF</fullName>
    </submittedName>
</protein>
<evidence type="ECO:0000313" key="3">
    <source>
        <dbReference type="EMBL" id="CUV09145.1"/>
    </source>
</evidence>
<dbReference type="GO" id="GO:0005829">
    <property type="term" value="C:cytosol"/>
    <property type="evidence" value="ECO:0007669"/>
    <property type="project" value="TreeGrafter"/>
</dbReference>
<dbReference type="InterPro" id="IPR000594">
    <property type="entry name" value="ThiF_NAD_FAD-bd"/>
</dbReference>
<dbReference type="Pfam" id="PF00899">
    <property type="entry name" value="ThiF"/>
    <property type="match status" value="1"/>
</dbReference>
<dbReference type="FunFam" id="3.40.50.720:FF:000080">
    <property type="entry name" value="Thiazole biosynthesis adenylyltransferase ThiF"/>
    <property type="match status" value="1"/>
</dbReference>
<dbReference type="GO" id="GO:0016779">
    <property type="term" value="F:nucleotidyltransferase activity"/>
    <property type="evidence" value="ECO:0007669"/>
    <property type="project" value="UniProtKB-KW"/>
</dbReference>
<dbReference type="EMBL" id="FAXC01000191">
    <property type="protein sequence ID" value="CUV09145.1"/>
    <property type="molecule type" value="Genomic_DNA"/>
</dbReference>
<dbReference type="PANTHER" id="PTHR10953:SF102">
    <property type="entry name" value="ADENYLYLTRANSFERASE AND SULFURTRANSFERASE MOCS3"/>
    <property type="match status" value="1"/>
</dbReference>
<dbReference type="Gene3D" id="3.40.50.720">
    <property type="entry name" value="NAD(P)-binding Rossmann-like Domain"/>
    <property type="match status" value="1"/>
</dbReference>
<proteinExistence type="inferred from homology"/>
<dbReference type="GO" id="GO:0004792">
    <property type="term" value="F:thiosulfate-cyanide sulfurtransferase activity"/>
    <property type="evidence" value="ECO:0007669"/>
    <property type="project" value="TreeGrafter"/>
</dbReference>
<dbReference type="GO" id="GO:0008641">
    <property type="term" value="F:ubiquitin-like modifier activating enzyme activity"/>
    <property type="evidence" value="ECO:0007669"/>
    <property type="project" value="InterPro"/>
</dbReference>
<dbReference type="PROSITE" id="PS50206">
    <property type="entry name" value="RHODANESE_3"/>
    <property type="match status" value="1"/>
</dbReference>
<keyword evidence="3" id="KW-0808">Transferase</keyword>
<feature type="domain" description="Rhodanese" evidence="2">
    <location>
        <begin position="30"/>
        <end position="92"/>
    </location>
</feature>
<dbReference type="SUPFAM" id="SSF69572">
    <property type="entry name" value="Activating enzymes of the ubiquitin-like proteins"/>
    <property type="match status" value="1"/>
</dbReference>
<evidence type="ECO:0000259" key="2">
    <source>
        <dbReference type="PROSITE" id="PS50206"/>
    </source>
</evidence>
<comment type="similarity">
    <text evidence="1">Belongs to the HesA/MoeB/ThiF family.</text>
</comment>
<dbReference type="GO" id="GO:0008146">
    <property type="term" value="F:sulfotransferase activity"/>
    <property type="evidence" value="ECO:0007669"/>
    <property type="project" value="TreeGrafter"/>
</dbReference>
<dbReference type="SUPFAM" id="SSF52821">
    <property type="entry name" value="Rhodanese/Cell cycle control phosphatase"/>
    <property type="match status" value="1"/>
</dbReference>
<dbReference type="InterPro" id="IPR036873">
    <property type="entry name" value="Rhodanese-like_dom_sf"/>
</dbReference>
<keyword evidence="3" id="KW-0548">Nucleotidyltransferase</keyword>
<dbReference type="CDD" id="cd00757">
    <property type="entry name" value="ThiF_MoeB_HesA_family"/>
    <property type="match status" value="1"/>
</dbReference>